<dbReference type="EMBL" id="HG938355">
    <property type="protein sequence ID" value="CDN54920.1"/>
    <property type="molecule type" value="Genomic_DNA"/>
</dbReference>
<proteinExistence type="predicted"/>
<protein>
    <submittedName>
        <fullName evidence="1">Uncharacterized protein</fullName>
    </submittedName>
</protein>
<gene>
    <name evidence="1" type="ORF">RG1141_CH25830</name>
</gene>
<evidence type="ECO:0000313" key="1">
    <source>
        <dbReference type="EMBL" id="CDN54920.1"/>
    </source>
</evidence>
<dbReference type="Proteomes" id="UP000028186">
    <property type="component" value="Chromosome I"/>
</dbReference>
<name>A0A068TC64_NEOGA</name>
<accession>A0A068TC64</accession>
<dbReference type="PATRIC" id="fig|1028801.3.peg.2628"/>
<dbReference type="HOGENOM" id="CLU_885155_0_0_5"/>
<dbReference type="KEGG" id="ngl:RG1141_CH25830"/>
<reference evidence="2" key="1">
    <citation type="journal article" date="2014" name="BMC Genomics">
        <title>Genome sequencing of two Neorhizobium galegae strains reveals a noeT gene responsible for the unusual acetylation of the nodulation factors.</title>
        <authorList>
            <person name="Osterman J."/>
            <person name="Marsh J."/>
            <person name="Laine P.K."/>
            <person name="Zeng Z."/>
            <person name="Alatalo E."/>
            <person name="Sullivan J.T."/>
            <person name="Young J.P."/>
            <person name="Thomas-Oates J."/>
            <person name="Paulin L."/>
            <person name="Lindstrom K."/>
        </authorList>
    </citation>
    <scope>NUCLEOTIDE SEQUENCE [LARGE SCALE GENOMIC DNA]</scope>
    <source>
        <strain evidence="2">HAMBI 1141</strain>
    </source>
</reference>
<dbReference type="AlphaFoldDB" id="A0A068TC64"/>
<sequence>MGVAAPGNFDSEIERIGNVLAAMGDALGPISTLLAETARDLALPDEEKLAAEAERLTAELSERQAIESATARLVADLAAEIGVCAQEFDDREVPTRFETLIGYISGAARHRRQRARWRSPAPLNRLGELLRRADLLAGLVRQERDFLIGQRRESEGDLVTFIDHRPEITEKLRGEDGVAMTGTDLVGRTEPAIQVFQDFVAGLNARIGTCNILLHKLIGDTENLLILYRVVADAGGHGDAGLKPELFPHLVPEVGRFANGMLTLHGLDQRRHRADQAFAERFPAEVPGEAAKAGVGQGGFRLPTIAGFKLVRSR</sequence>
<evidence type="ECO:0000313" key="2">
    <source>
        <dbReference type="Proteomes" id="UP000028186"/>
    </source>
</evidence>
<organism evidence="1 2">
    <name type="scientific">Neorhizobium galegae bv. officinalis bv. officinalis str. HAMBI 1141</name>
    <dbReference type="NCBI Taxonomy" id="1028801"/>
    <lineage>
        <taxon>Bacteria</taxon>
        <taxon>Pseudomonadati</taxon>
        <taxon>Pseudomonadota</taxon>
        <taxon>Alphaproteobacteria</taxon>
        <taxon>Hyphomicrobiales</taxon>
        <taxon>Rhizobiaceae</taxon>
        <taxon>Rhizobium/Agrobacterium group</taxon>
        <taxon>Neorhizobium</taxon>
    </lineage>
</organism>